<keyword evidence="2" id="KW-1133">Transmembrane helix</keyword>
<feature type="transmembrane region" description="Helical" evidence="2">
    <location>
        <begin position="21"/>
        <end position="43"/>
    </location>
</feature>
<dbReference type="AlphaFoldDB" id="A0AA36H0R2"/>
<keyword evidence="2" id="KW-0472">Membrane</keyword>
<protein>
    <recommendedName>
        <fullName evidence="3">Peptidase A1 domain-containing protein</fullName>
    </recommendedName>
</protein>
<dbReference type="Gene3D" id="2.40.70.10">
    <property type="entry name" value="Acid Proteases"/>
    <property type="match status" value="2"/>
</dbReference>
<dbReference type="Pfam" id="PF00026">
    <property type="entry name" value="Asp"/>
    <property type="match status" value="1"/>
</dbReference>
<organism evidence="4 5">
    <name type="scientific">Cylicocyclus nassatus</name>
    <name type="common">Nematode worm</name>
    <dbReference type="NCBI Taxonomy" id="53992"/>
    <lineage>
        <taxon>Eukaryota</taxon>
        <taxon>Metazoa</taxon>
        <taxon>Ecdysozoa</taxon>
        <taxon>Nematoda</taxon>
        <taxon>Chromadorea</taxon>
        <taxon>Rhabditida</taxon>
        <taxon>Rhabditina</taxon>
        <taxon>Rhabditomorpha</taxon>
        <taxon>Strongyloidea</taxon>
        <taxon>Strongylidae</taxon>
        <taxon>Cylicocyclus</taxon>
    </lineage>
</organism>
<name>A0AA36H0R2_CYLNA</name>
<dbReference type="InterPro" id="IPR021109">
    <property type="entry name" value="Peptidase_aspartic_dom_sf"/>
</dbReference>
<dbReference type="PANTHER" id="PTHR47966:SF45">
    <property type="entry name" value="PEPTIDASE A1 DOMAIN-CONTAINING PROTEIN"/>
    <property type="match status" value="1"/>
</dbReference>
<gene>
    <name evidence="4" type="ORF">CYNAS_LOCUS13785</name>
</gene>
<evidence type="ECO:0000256" key="1">
    <source>
        <dbReference type="ARBA" id="ARBA00007447"/>
    </source>
</evidence>
<comment type="caution">
    <text evidence="4">The sequence shown here is derived from an EMBL/GenBank/DDBJ whole genome shotgun (WGS) entry which is preliminary data.</text>
</comment>
<accession>A0AA36H0R2</accession>
<dbReference type="InterPro" id="IPR033121">
    <property type="entry name" value="PEPTIDASE_A1"/>
</dbReference>
<reference evidence="4" key="1">
    <citation type="submission" date="2023-07" db="EMBL/GenBank/DDBJ databases">
        <authorList>
            <consortium name="CYATHOMIX"/>
        </authorList>
    </citation>
    <scope>NUCLEOTIDE SEQUENCE</scope>
    <source>
        <strain evidence="4">N/A</strain>
    </source>
</reference>
<dbReference type="GO" id="GO:0004190">
    <property type="term" value="F:aspartic-type endopeptidase activity"/>
    <property type="evidence" value="ECO:0007669"/>
    <property type="project" value="InterPro"/>
</dbReference>
<evidence type="ECO:0000313" key="4">
    <source>
        <dbReference type="EMBL" id="CAJ0601802.1"/>
    </source>
</evidence>
<dbReference type="Proteomes" id="UP001176961">
    <property type="component" value="Unassembled WGS sequence"/>
</dbReference>
<dbReference type="PROSITE" id="PS51767">
    <property type="entry name" value="PEPTIDASE_A1"/>
    <property type="match status" value="1"/>
</dbReference>
<dbReference type="SUPFAM" id="SSF50630">
    <property type="entry name" value="Acid proteases"/>
    <property type="match status" value="1"/>
</dbReference>
<comment type="similarity">
    <text evidence="1">Belongs to the peptidase A1 family.</text>
</comment>
<evidence type="ECO:0000256" key="2">
    <source>
        <dbReference type="SAM" id="Phobius"/>
    </source>
</evidence>
<dbReference type="CDD" id="cd05471">
    <property type="entry name" value="pepsin_like"/>
    <property type="match status" value="1"/>
</dbReference>
<dbReference type="GO" id="GO:0006508">
    <property type="term" value="P:proteolysis"/>
    <property type="evidence" value="ECO:0007669"/>
    <property type="project" value="InterPro"/>
</dbReference>
<dbReference type="GO" id="GO:0005764">
    <property type="term" value="C:lysosome"/>
    <property type="evidence" value="ECO:0007669"/>
    <property type="project" value="TreeGrafter"/>
</dbReference>
<dbReference type="InterPro" id="IPR034164">
    <property type="entry name" value="Pepsin-like_dom"/>
</dbReference>
<proteinExistence type="inferred from homology"/>
<feature type="domain" description="Peptidase A1" evidence="3">
    <location>
        <begin position="89"/>
        <end position="402"/>
    </location>
</feature>
<dbReference type="InterPro" id="IPR001461">
    <property type="entry name" value="Aspartic_peptidase_A1"/>
</dbReference>
<keyword evidence="5" id="KW-1185">Reference proteome</keyword>
<keyword evidence="2" id="KW-0812">Transmembrane</keyword>
<sequence length="447" mass="49685">MLIIHRVIPGYVPSMQLPTDLFPATMTYYFLILLLINFLNGAYGNAQRSTEERQLAENINPNKYVKKSKLESSLNISVPLHRLPYTPYYFHNVRIGNHDAFRLVISTHSSLLWVPHLDCTSVACLSRYGNGFNPHLSRSFVDLNSTFVSIDPLGNAKGILGSDEVQVGDSRGRFQVSNLTFGLAMEMETNELGEQHSGIVGLGLNDAEEDTESYIETLVNREIIEEPVFTIWLNPDTSASDQGFLTYGSNDNVHCGPIYDALLMHLPTYTFSIKSLSMGDYNAGLYFKAEVDLGQMLYMPPAVASAIAHHANAQYEPESNLYWIKCSAKFPDLILNVDHAIANETVRSSDLIIEVANIKNLCVLAVSGRNRPSFGPTLTLGAPFLRNYCAIFDLTSHNMRFAEALPYRSMNATNDATTTTMRATTFGNSCKLVFLNLLCAVLLLHSL</sequence>
<dbReference type="EMBL" id="CATQJL010000305">
    <property type="protein sequence ID" value="CAJ0601802.1"/>
    <property type="molecule type" value="Genomic_DNA"/>
</dbReference>
<evidence type="ECO:0000259" key="3">
    <source>
        <dbReference type="PROSITE" id="PS51767"/>
    </source>
</evidence>
<dbReference type="PANTHER" id="PTHR47966">
    <property type="entry name" value="BETA-SITE APP-CLEAVING ENZYME, ISOFORM A-RELATED"/>
    <property type="match status" value="1"/>
</dbReference>
<evidence type="ECO:0000313" key="5">
    <source>
        <dbReference type="Proteomes" id="UP001176961"/>
    </source>
</evidence>